<keyword evidence="2" id="KW-1185">Reference proteome</keyword>
<protein>
    <submittedName>
        <fullName evidence="1">Uncharacterized protein</fullName>
    </submittedName>
</protein>
<dbReference type="Proteomes" id="UP000299102">
    <property type="component" value="Unassembled WGS sequence"/>
</dbReference>
<reference evidence="1 2" key="1">
    <citation type="journal article" date="2019" name="Commun. Biol.">
        <title>The bagworm genome reveals a unique fibroin gene that provides high tensile strength.</title>
        <authorList>
            <person name="Kono N."/>
            <person name="Nakamura H."/>
            <person name="Ohtoshi R."/>
            <person name="Tomita M."/>
            <person name="Numata K."/>
            <person name="Arakawa K."/>
        </authorList>
    </citation>
    <scope>NUCLEOTIDE SEQUENCE [LARGE SCALE GENOMIC DNA]</scope>
</reference>
<accession>A0A4C1TXK7</accession>
<evidence type="ECO:0000313" key="1">
    <source>
        <dbReference type="EMBL" id="GBP18775.1"/>
    </source>
</evidence>
<dbReference type="AlphaFoldDB" id="A0A4C1TXK7"/>
<comment type="caution">
    <text evidence="1">The sequence shown here is derived from an EMBL/GenBank/DDBJ whole genome shotgun (WGS) entry which is preliminary data.</text>
</comment>
<name>A0A4C1TXK7_EUMVA</name>
<gene>
    <name evidence="1" type="ORF">EVAR_93203_1</name>
</gene>
<organism evidence="1 2">
    <name type="scientific">Eumeta variegata</name>
    <name type="common">Bagworm moth</name>
    <name type="synonym">Eumeta japonica</name>
    <dbReference type="NCBI Taxonomy" id="151549"/>
    <lineage>
        <taxon>Eukaryota</taxon>
        <taxon>Metazoa</taxon>
        <taxon>Ecdysozoa</taxon>
        <taxon>Arthropoda</taxon>
        <taxon>Hexapoda</taxon>
        <taxon>Insecta</taxon>
        <taxon>Pterygota</taxon>
        <taxon>Neoptera</taxon>
        <taxon>Endopterygota</taxon>
        <taxon>Lepidoptera</taxon>
        <taxon>Glossata</taxon>
        <taxon>Ditrysia</taxon>
        <taxon>Tineoidea</taxon>
        <taxon>Psychidae</taxon>
        <taxon>Oiketicinae</taxon>
        <taxon>Eumeta</taxon>
    </lineage>
</organism>
<evidence type="ECO:0000313" key="2">
    <source>
        <dbReference type="Proteomes" id="UP000299102"/>
    </source>
</evidence>
<sequence>MLIRREWGCGEAWHKEEITLQELEQMLADANKQRRVGVLRLTLPVGGRGAGGHLPRRDVSDKCSSQVFRRASIVRRGAVTSYSIRFFASLRLFRFMSLGYF</sequence>
<dbReference type="EMBL" id="BGZK01000101">
    <property type="protein sequence ID" value="GBP18775.1"/>
    <property type="molecule type" value="Genomic_DNA"/>
</dbReference>
<proteinExistence type="predicted"/>